<accession>A0A5B7DWN5</accession>
<name>A0A5B7DWN5_PORTR</name>
<organism evidence="2 3">
    <name type="scientific">Portunus trituberculatus</name>
    <name type="common">Swimming crab</name>
    <name type="synonym">Neptunus trituberculatus</name>
    <dbReference type="NCBI Taxonomy" id="210409"/>
    <lineage>
        <taxon>Eukaryota</taxon>
        <taxon>Metazoa</taxon>
        <taxon>Ecdysozoa</taxon>
        <taxon>Arthropoda</taxon>
        <taxon>Crustacea</taxon>
        <taxon>Multicrustacea</taxon>
        <taxon>Malacostraca</taxon>
        <taxon>Eumalacostraca</taxon>
        <taxon>Eucarida</taxon>
        <taxon>Decapoda</taxon>
        <taxon>Pleocyemata</taxon>
        <taxon>Brachyura</taxon>
        <taxon>Eubrachyura</taxon>
        <taxon>Portunoidea</taxon>
        <taxon>Portunidae</taxon>
        <taxon>Portuninae</taxon>
        <taxon>Portunus</taxon>
    </lineage>
</organism>
<evidence type="ECO:0000256" key="1">
    <source>
        <dbReference type="SAM" id="MobiDB-lite"/>
    </source>
</evidence>
<reference evidence="2 3" key="1">
    <citation type="submission" date="2019-05" db="EMBL/GenBank/DDBJ databases">
        <title>Another draft genome of Portunus trituberculatus and its Hox gene families provides insights of decapod evolution.</title>
        <authorList>
            <person name="Jeong J.-H."/>
            <person name="Song I."/>
            <person name="Kim S."/>
            <person name="Choi T."/>
            <person name="Kim D."/>
            <person name="Ryu S."/>
            <person name="Kim W."/>
        </authorList>
    </citation>
    <scope>NUCLEOTIDE SEQUENCE [LARGE SCALE GENOMIC DNA]</scope>
    <source>
        <tissue evidence="2">Muscle</tissue>
    </source>
</reference>
<feature type="region of interest" description="Disordered" evidence="1">
    <location>
        <begin position="135"/>
        <end position="180"/>
    </location>
</feature>
<protein>
    <submittedName>
        <fullName evidence="2">Uncharacterized protein</fullName>
    </submittedName>
</protein>
<feature type="compositionally biased region" description="Gly residues" evidence="1">
    <location>
        <begin position="145"/>
        <end position="157"/>
    </location>
</feature>
<proteinExistence type="predicted"/>
<evidence type="ECO:0000313" key="3">
    <source>
        <dbReference type="Proteomes" id="UP000324222"/>
    </source>
</evidence>
<gene>
    <name evidence="2" type="ORF">E2C01_018368</name>
</gene>
<dbReference type="Proteomes" id="UP000324222">
    <property type="component" value="Unassembled WGS sequence"/>
</dbReference>
<dbReference type="EMBL" id="VSRR010001438">
    <property type="protein sequence ID" value="MPC25264.1"/>
    <property type="molecule type" value="Genomic_DNA"/>
</dbReference>
<keyword evidence="3" id="KW-1185">Reference proteome</keyword>
<dbReference type="AlphaFoldDB" id="A0A5B7DWN5"/>
<sequence>MLPPRDAGPDIGHEARTTAVPTPRWQQWWRQRRRRDRLQYNRYLQGSAARIKGCGWSVGPRHPLQPWRCGGTSNGGSGGGGCGGGSGGGSSSSSSIMPLVRACSVVMTARHGHVDHNATFSHTASLTVDTQRTRGDHGAALHGTPGTGASGDGGSASPGGARRLPTKANPCQGRGPSCFA</sequence>
<comment type="caution">
    <text evidence="2">The sequence shown here is derived from an EMBL/GenBank/DDBJ whole genome shotgun (WGS) entry which is preliminary data.</text>
</comment>
<evidence type="ECO:0000313" key="2">
    <source>
        <dbReference type="EMBL" id="MPC25264.1"/>
    </source>
</evidence>